<dbReference type="PANTHER" id="PTHR28208">
    <property type="entry name" value="PHOSPHATIDATE PHOSPHATASE APP1"/>
    <property type="match status" value="1"/>
</dbReference>
<dbReference type="OrthoDB" id="414243at2759"/>
<gene>
    <name evidence="4" type="ORF">K461DRAFT_292219</name>
</gene>
<evidence type="ECO:0000256" key="2">
    <source>
        <dbReference type="SAM" id="SignalP"/>
    </source>
</evidence>
<feature type="chain" id="PRO_5040224257" description="Phosphatidate phosphatase APP1 catalytic domain-containing protein" evidence="2">
    <location>
        <begin position="19"/>
        <end position="642"/>
    </location>
</feature>
<dbReference type="EMBL" id="ML996083">
    <property type="protein sequence ID" value="KAF2155349.1"/>
    <property type="molecule type" value="Genomic_DNA"/>
</dbReference>
<feature type="signal peptide" evidence="2">
    <location>
        <begin position="1"/>
        <end position="18"/>
    </location>
</feature>
<protein>
    <recommendedName>
        <fullName evidence="3">Phosphatidate phosphatase APP1 catalytic domain-containing protein</fullName>
    </recommendedName>
</protein>
<feature type="compositionally biased region" description="Acidic residues" evidence="1">
    <location>
        <begin position="242"/>
        <end position="252"/>
    </location>
</feature>
<dbReference type="AlphaFoldDB" id="A0A9P4J5T5"/>
<dbReference type="GO" id="GO:0030479">
    <property type="term" value="C:actin cortical patch"/>
    <property type="evidence" value="ECO:0007669"/>
    <property type="project" value="TreeGrafter"/>
</dbReference>
<evidence type="ECO:0000313" key="4">
    <source>
        <dbReference type="EMBL" id="KAF2155349.1"/>
    </source>
</evidence>
<dbReference type="Pfam" id="PF09949">
    <property type="entry name" value="APP1_cat"/>
    <property type="match status" value="1"/>
</dbReference>
<feature type="domain" description="Phosphatidate phosphatase APP1 catalytic" evidence="3">
    <location>
        <begin position="318"/>
        <end position="462"/>
    </location>
</feature>
<comment type="caution">
    <text evidence="4">The sequence shown here is derived from an EMBL/GenBank/DDBJ whole genome shotgun (WGS) entry which is preliminary data.</text>
</comment>
<dbReference type="GO" id="GO:0008195">
    <property type="term" value="F:phosphatidate phosphatase activity"/>
    <property type="evidence" value="ECO:0007669"/>
    <property type="project" value="InterPro"/>
</dbReference>
<feature type="compositionally biased region" description="Low complexity" evidence="1">
    <location>
        <begin position="519"/>
        <end position="537"/>
    </location>
</feature>
<feature type="compositionally biased region" description="Basic and acidic residues" evidence="1">
    <location>
        <begin position="231"/>
        <end position="241"/>
    </location>
</feature>
<evidence type="ECO:0000313" key="5">
    <source>
        <dbReference type="Proteomes" id="UP000799439"/>
    </source>
</evidence>
<organism evidence="4 5">
    <name type="scientific">Myriangium duriaei CBS 260.36</name>
    <dbReference type="NCBI Taxonomy" id="1168546"/>
    <lineage>
        <taxon>Eukaryota</taxon>
        <taxon>Fungi</taxon>
        <taxon>Dikarya</taxon>
        <taxon>Ascomycota</taxon>
        <taxon>Pezizomycotina</taxon>
        <taxon>Dothideomycetes</taxon>
        <taxon>Dothideomycetidae</taxon>
        <taxon>Myriangiales</taxon>
        <taxon>Myriangiaceae</taxon>
        <taxon>Myriangium</taxon>
    </lineage>
</organism>
<accession>A0A9P4J5T5</accession>
<sequence length="642" mass="73333">MHFSFLAFLFFFISAIAAIDPKLVTDPEDKFPSTTQALVFPYAAVSFKAITIPIRWILRPFFMRKKPNAGARDKHRHFVTIPTYANWTQDHWNVFVQGHAYIENKLSPGKLDKLVNRLLIRARVPKTKDRVQHRDDTKHWKNHPLNDAELRAARIQAQFIANTALEGFPVLAVIHAGVSDNVTPCKTLRNPTYGEGAFSDNIHLARGLGPIINDTTSVSEVTVSSLSAFDPSEKGDYCKEPDGDEAGGDETVGDEHDGSELDSSEHDDKGHDDERHADEDSRTVRRHLKREDDDDDDDEWEAHSREASLAFVPPKGLTIFSDIDDILRVAEIWNPKQAILSTLARPFKPWRDMPQIYSRWSDSIPGVHFHYSSETAEVMSDFYINGSLQHYPPGSWDFRPMDLVNWQNIVNPREASLKRILETFPERRFVLVGDTVSPAFMNLVPKMALKFPDQIQCILIRDVMATEPSNWRVSSTKAFLNLPTEKYHFFRHPSDLLRIDPDHLYNLAKLPLNETYSRTTPYDTSTGSSSPPDPNNTSAINMHRYINGGCFPRHALPGSEDFKSTKPPDSMVPSLHGKSQFRSWLTALKWRIQCDILSKRPRTGCKFDLRDEPDWASRGYRWDVERNVPVKVEDEEEEEDGK</sequence>
<keyword evidence="2" id="KW-0732">Signal</keyword>
<dbReference type="PANTHER" id="PTHR28208:SF2">
    <property type="entry name" value="PHOSPHATIDATE PHOSPHATASE APP1 CATALYTIC DOMAIN-CONTAINING PROTEIN"/>
    <property type="match status" value="1"/>
</dbReference>
<feature type="region of interest" description="Disordered" evidence="1">
    <location>
        <begin position="229"/>
        <end position="301"/>
    </location>
</feature>
<dbReference type="Proteomes" id="UP000799439">
    <property type="component" value="Unassembled WGS sequence"/>
</dbReference>
<proteinExistence type="predicted"/>
<dbReference type="InterPro" id="IPR019236">
    <property type="entry name" value="APP1_cat"/>
</dbReference>
<feature type="compositionally biased region" description="Basic and acidic residues" evidence="1">
    <location>
        <begin position="253"/>
        <end position="283"/>
    </location>
</feature>
<reference evidence="4" key="1">
    <citation type="journal article" date="2020" name="Stud. Mycol.">
        <title>101 Dothideomycetes genomes: a test case for predicting lifestyles and emergence of pathogens.</title>
        <authorList>
            <person name="Haridas S."/>
            <person name="Albert R."/>
            <person name="Binder M."/>
            <person name="Bloem J."/>
            <person name="Labutti K."/>
            <person name="Salamov A."/>
            <person name="Andreopoulos B."/>
            <person name="Baker S."/>
            <person name="Barry K."/>
            <person name="Bills G."/>
            <person name="Bluhm B."/>
            <person name="Cannon C."/>
            <person name="Castanera R."/>
            <person name="Culley D."/>
            <person name="Daum C."/>
            <person name="Ezra D."/>
            <person name="Gonzalez J."/>
            <person name="Henrissat B."/>
            <person name="Kuo A."/>
            <person name="Liang C."/>
            <person name="Lipzen A."/>
            <person name="Lutzoni F."/>
            <person name="Magnuson J."/>
            <person name="Mondo S."/>
            <person name="Nolan M."/>
            <person name="Ohm R."/>
            <person name="Pangilinan J."/>
            <person name="Park H.-J."/>
            <person name="Ramirez L."/>
            <person name="Alfaro M."/>
            <person name="Sun H."/>
            <person name="Tritt A."/>
            <person name="Yoshinaga Y."/>
            <person name="Zwiers L.-H."/>
            <person name="Turgeon B."/>
            <person name="Goodwin S."/>
            <person name="Spatafora J."/>
            <person name="Crous P."/>
            <person name="Grigoriev I."/>
        </authorList>
    </citation>
    <scope>NUCLEOTIDE SEQUENCE</scope>
    <source>
        <strain evidence="4">CBS 260.36</strain>
    </source>
</reference>
<dbReference type="InterPro" id="IPR052935">
    <property type="entry name" value="Mg2+_PAP"/>
</dbReference>
<name>A0A9P4J5T5_9PEZI</name>
<evidence type="ECO:0000259" key="3">
    <source>
        <dbReference type="Pfam" id="PF09949"/>
    </source>
</evidence>
<feature type="region of interest" description="Disordered" evidence="1">
    <location>
        <begin position="518"/>
        <end position="537"/>
    </location>
</feature>
<evidence type="ECO:0000256" key="1">
    <source>
        <dbReference type="SAM" id="MobiDB-lite"/>
    </source>
</evidence>
<keyword evidence="5" id="KW-1185">Reference proteome</keyword>